<feature type="transmembrane region" description="Helical" evidence="9">
    <location>
        <begin position="175"/>
        <end position="203"/>
    </location>
</feature>
<feature type="transmembrane region" description="Helical" evidence="9">
    <location>
        <begin position="67"/>
        <end position="91"/>
    </location>
</feature>
<keyword evidence="3 9" id="KW-0813">Transport</keyword>
<keyword evidence="4 9" id="KW-1003">Cell membrane</keyword>
<protein>
    <recommendedName>
        <fullName evidence="9">Transport permease protein</fullName>
    </recommendedName>
</protein>
<evidence type="ECO:0000313" key="12">
    <source>
        <dbReference type="Proteomes" id="UP000676194"/>
    </source>
</evidence>
<feature type="transmembrane region" description="Helical" evidence="9">
    <location>
        <begin position="103"/>
        <end position="127"/>
    </location>
</feature>
<evidence type="ECO:0000256" key="2">
    <source>
        <dbReference type="ARBA" id="ARBA00007783"/>
    </source>
</evidence>
<evidence type="ECO:0000256" key="4">
    <source>
        <dbReference type="ARBA" id="ARBA00022475"/>
    </source>
</evidence>
<comment type="subcellular location">
    <subcellularLocation>
        <location evidence="1">Cell inner membrane</location>
        <topology evidence="1">Multi-pass membrane protein</topology>
    </subcellularLocation>
    <subcellularLocation>
        <location evidence="9">Cell membrane</location>
        <topology evidence="9">Multi-pass membrane protein</topology>
    </subcellularLocation>
</comment>
<dbReference type="AlphaFoldDB" id="A0A8E6EUE3"/>
<keyword evidence="7 9" id="KW-1133">Transmembrane helix</keyword>
<evidence type="ECO:0000313" key="11">
    <source>
        <dbReference type="EMBL" id="QVL31147.1"/>
    </source>
</evidence>
<evidence type="ECO:0000256" key="9">
    <source>
        <dbReference type="RuleBase" id="RU361157"/>
    </source>
</evidence>
<sequence>MNSLTNTIEAVPPQSPTPAAPLPELAITVIQAKQGWAAFRLAELWRFRELLYYLTWRDIKVRYKQTVLGVAWAFIQPLATMLVFALCIGRMGGVANQIEHYSLFVFAGILPWTFFSNAISTAGMSVIQNQNLVTKVYFPRLLVPISSVGSALFDFLVSITLLVVLMLVYQVTPGITLLLAPVIMGLLIASALGIGILLAALIVAQRDFKYVLNFAVQLWMLATPCIYLPSESIGSLSQWLMPLNPVYGLILNFRQCVLNGPLDWYALVVSGGISLMLFLFGSAYFRRVEKGFADII</sequence>
<feature type="transmembrane region" description="Helical" evidence="9">
    <location>
        <begin position="264"/>
        <end position="285"/>
    </location>
</feature>
<dbReference type="KEGG" id="tsph:KIH39_20200"/>
<reference evidence="11" key="1">
    <citation type="submission" date="2021-05" db="EMBL/GenBank/DDBJ databases">
        <title>Complete genome sequence of the cellulolytic planctomycete Telmatocola sphagniphila SP2T and characterization of the first cellulase from planctomycetes.</title>
        <authorList>
            <person name="Rakitin A.L."/>
            <person name="Beletsky A.V."/>
            <person name="Naumoff D.G."/>
            <person name="Kulichevskaya I.S."/>
            <person name="Mardanov A.V."/>
            <person name="Ravin N.V."/>
            <person name="Dedysh S.N."/>
        </authorList>
    </citation>
    <scope>NUCLEOTIDE SEQUENCE</scope>
    <source>
        <strain evidence="11">SP2T</strain>
    </source>
</reference>
<dbReference type="GO" id="GO:0005886">
    <property type="term" value="C:plasma membrane"/>
    <property type="evidence" value="ECO:0007669"/>
    <property type="project" value="UniProtKB-SubCell"/>
</dbReference>
<comment type="similarity">
    <text evidence="2 9">Belongs to the ABC-2 integral membrane protein family.</text>
</comment>
<name>A0A8E6EUE3_9BACT</name>
<gene>
    <name evidence="11" type="ORF">KIH39_20200</name>
</gene>
<feature type="transmembrane region" description="Helical" evidence="9">
    <location>
        <begin position="148"/>
        <end position="169"/>
    </location>
</feature>
<keyword evidence="5" id="KW-0997">Cell inner membrane</keyword>
<dbReference type="InterPro" id="IPR047817">
    <property type="entry name" value="ABC2_TM_bact-type"/>
</dbReference>
<dbReference type="Proteomes" id="UP000676194">
    <property type="component" value="Chromosome"/>
</dbReference>
<feature type="domain" description="ABC transmembrane type-2" evidence="10">
    <location>
        <begin position="68"/>
        <end position="288"/>
    </location>
</feature>
<evidence type="ECO:0000256" key="3">
    <source>
        <dbReference type="ARBA" id="ARBA00022448"/>
    </source>
</evidence>
<evidence type="ECO:0000256" key="6">
    <source>
        <dbReference type="ARBA" id="ARBA00022692"/>
    </source>
</evidence>
<proteinExistence type="inferred from homology"/>
<dbReference type="GO" id="GO:0140359">
    <property type="term" value="F:ABC-type transporter activity"/>
    <property type="evidence" value="ECO:0007669"/>
    <property type="project" value="InterPro"/>
</dbReference>
<dbReference type="PANTHER" id="PTHR30413">
    <property type="entry name" value="INNER MEMBRANE TRANSPORT PERMEASE"/>
    <property type="match status" value="1"/>
</dbReference>
<dbReference type="PROSITE" id="PS51012">
    <property type="entry name" value="ABC_TM2"/>
    <property type="match status" value="1"/>
</dbReference>
<keyword evidence="8 9" id="KW-0472">Membrane</keyword>
<dbReference type="PANTHER" id="PTHR30413:SF8">
    <property type="entry name" value="TRANSPORT PERMEASE PROTEIN"/>
    <property type="match status" value="1"/>
</dbReference>
<dbReference type="Pfam" id="PF01061">
    <property type="entry name" value="ABC2_membrane"/>
    <property type="match status" value="1"/>
</dbReference>
<organism evidence="11 12">
    <name type="scientific">Telmatocola sphagniphila</name>
    <dbReference type="NCBI Taxonomy" id="1123043"/>
    <lineage>
        <taxon>Bacteria</taxon>
        <taxon>Pseudomonadati</taxon>
        <taxon>Planctomycetota</taxon>
        <taxon>Planctomycetia</taxon>
        <taxon>Gemmatales</taxon>
        <taxon>Gemmataceae</taxon>
    </lineage>
</organism>
<evidence type="ECO:0000256" key="1">
    <source>
        <dbReference type="ARBA" id="ARBA00004429"/>
    </source>
</evidence>
<dbReference type="GO" id="GO:0015920">
    <property type="term" value="P:lipopolysaccharide transport"/>
    <property type="evidence" value="ECO:0007669"/>
    <property type="project" value="TreeGrafter"/>
</dbReference>
<keyword evidence="12" id="KW-1185">Reference proteome</keyword>
<evidence type="ECO:0000256" key="7">
    <source>
        <dbReference type="ARBA" id="ARBA00022989"/>
    </source>
</evidence>
<dbReference type="InterPro" id="IPR013525">
    <property type="entry name" value="ABC2_TM"/>
</dbReference>
<accession>A0A8E6EUE3</accession>
<evidence type="ECO:0000256" key="8">
    <source>
        <dbReference type="ARBA" id="ARBA00023136"/>
    </source>
</evidence>
<dbReference type="EMBL" id="CP074694">
    <property type="protein sequence ID" value="QVL31147.1"/>
    <property type="molecule type" value="Genomic_DNA"/>
</dbReference>
<dbReference type="RefSeq" id="WP_213495028.1">
    <property type="nucleotide sequence ID" value="NZ_CP074694.1"/>
</dbReference>
<evidence type="ECO:0000256" key="5">
    <source>
        <dbReference type="ARBA" id="ARBA00022519"/>
    </source>
</evidence>
<feature type="transmembrane region" description="Helical" evidence="9">
    <location>
        <begin position="210"/>
        <end position="230"/>
    </location>
</feature>
<keyword evidence="6 9" id="KW-0812">Transmembrane</keyword>
<evidence type="ECO:0000259" key="10">
    <source>
        <dbReference type="PROSITE" id="PS51012"/>
    </source>
</evidence>